<dbReference type="CDD" id="cd00067">
    <property type="entry name" value="GAL4"/>
    <property type="match status" value="1"/>
</dbReference>
<dbReference type="InterPro" id="IPR053187">
    <property type="entry name" value="Notoamide_regulator"/>
</dbReference>
<dbReference type="Proteomes" id="UP000700596">
    <property type="component" value="Unassembled WGS sequence"/>
</dbReference>
<evidence type="ECO:0000256" key="2">
    <source>
        <dbReference type="SAM" id="Coils"/>
    </source>
</evidence>
<dbReference type="PROSITE" id="PS50048">
    <property type="entry name" value="ZN2_CY6_FUNGAL_2"/>
    <property type="match status" value="1"/>
</dbReference>
<proteinExistence type="predicted"/>
<organism evidence="5 6">
    <name type="scientific">Dendryphion nanum</name>
    <dbReference type="NCBI Taxonomy" id="256645"/>
    <lineage>
        <taxon>Eukaryota</taxon>
        <taxon>Fungi</taxon>
        <taxon>Dikarya</taxon>
        <taxon>Ascomycota</taxon>
        <taxon>Pezizomycotina</taxon>
        <taxon>Dothideomycetes</taxon>
        <taxon>Pleosporomycetidae</taxon>
        <taxon>Pleosporales</taxon>
        <taxon>Torulaceae</taxon>
        <taxon>Dendryphion</taxon>
    </lineage>
</organism>
<dbReference type="OrthoDB" id="10261408at2759"/>
<dbReference type="CDD" id="cd12148">
    <property type="entry name" value="fungal_TF_MHR"/>
    <property type="match status" value="1"/>
</dbReference>
<dbReference type="InterPro" id="IPR001138">
    <property type="entry name" value="Zn2Cys6_DnaBD"/>
</dbReference>
<feature type="coiled-coil region" evidence="2">
    <location>
        <begin position="143"/>
        <end position="177"/>
    </location>
</feature>
<name>A0A9P9IRS0_9PLEO</name>
<evidence type="ECO:0000256" key="1">
    <source>
        <dbReference type="ARBA" id="ARBA00023242"/>
    </source>
</evidence>
<evidence type="ECO:0000259" key="4">
    <source>
        <dbReference type="PROSITE" id="PS50048"/>
    </source>
</evidence>
<dbReference type="EMBL" id="JAGMWT010000005">
    <property type="protein sequence ID" value="KAH7128719.1"/>
    <property type="molecule type" value="Genomic_DNA"/>
</dbReference>
<keyword evidence="2" id="KW-0175">Coiled coil</keyword>
<accession>A0A9P9IRS0</accession>
<protein>
    <recommendedName>
        <fullName evidence="4">Zn(2)-C6 fungal-type domain-containing protein</fullName>
    </recommendedName>
</protein>
<sequence length="803" mass="91065">MADNQEPHEDGSRRPLRLLLPVSREAKRRDPVLPPKRPRTSAACSACRSRKTRCSAERPKCGECISRHTSCEYAETHTRLVRQKYNELRNQQDTHKELVNLLVAMPEDDSLDLLRRIRAGDHATYLPSDPPHSQASRDSSFKLDVHESQYAALKRKNEQLEQQVKGFNDLYKLLQQSSERVANEACQQIRQGMPLESLSAFTRQLLSRRSPSPNRTNRSILPPTNTPVEFQLVALHPNAYPALSPLDVGSLDLRLLGITPLTSFRHHNPASPPGRRIKDPILYRDRQPPWGSPSARDHDALTSANPLSSEYIDPRLNHIRICRWTHVAITDDLASRVVSLYLLNDTSWWAYFDIDLFLEDLANGKTRFCSQLLVNSILAWACQAYAYFEPTTFSLASNFLDEASYLYESVKHVDSLTTVAATSLMCMAWTALGNDTIGMVLLAENASMAERLHLYNVLEDAAPSPLDLRDNDMNTAAAATAWGSFNLQMLLSMSYRRKPFAETRPNLPMPGESSTEGLKGRPLPYYQGQIYTSVCKLWSIAFEMNCQYFCKDVVSLTTAELIFQRLLAWADDLQGDIKRGKHTADGVTNLHIWFHTIVLDVFRPFADLKPQPKLTTFAENNATPENVVNASIKQLKRLIYNYRATSQSADYSIIWHSGMLYLINHILNDYTNNEAHFYFLLCMRGYQNLARTIPWIGGVMQSIAAMAVRLGTILPEDALNLFKEINSEGELINRYMSTYPVDLYHSAEDPFPATLEHLVDEFRRIRNVESEESEIPQGWNGDSVSLFTTLLDEGDMEVADLSL</sequence>
<reference evidence="5" key="1">
    <citation type="journal article" date="2021" name="Nat. Commun.">
        <title>Genetic determinants of endophytism in the Arabidopsis root mycobiome.</title>
        <authorList>
            <person name="Mesny F."/>
            <person name="Miyauchi S."/>
            <person name="Thiergart T."/>
            <person name="Pickel B."/>
            <person name="Atanasova L."/>
            <person name="Karlsson M."/>
            <person name="Huettel B."/>
            <person name="Barry K.W."/>
            <person name="Haridas S."/>
            <person name="Chen C."/>
            <person name="Bauer D."/>
            <person name="Andreopoulos W."/>
            <person name="Pangilinan J."/>
            <person name="LaButti K."/>
            <person name="Riley R."/>
            <person name="Lipzen A."/>
            <person name="Clum A."/>
            <person name="Drula E."/>
            <person name="Henrissat B."/>
            <person name="Kohler A."/>
            <person name="Grigoriev I.V."/>
            <person name="Martin F.M."/>
            <person name="Hacquard S."/>
        </authorList>
    </citation>
    <scope>NUCLEOTIDE SEQUENCE</scope>
    <source>
        <strain evidence="5">MPI-CAGE-CH-0243</strain>
    </source>
</reference>
<dbReference type="Gene3D" id="4.10.240.10">
    <property type="entry name" value="Zn(2)-C6 fungal-type DNA-binding domain"/>
    <property type="match status" value="1"/>
</dbReference>
<dbReference type="SUPFAM" id="SSF57701">
    <property type="entry name" value="Zn2/Cys6 DNA-binding domain"/>
    <property type="match status" value="1"/>
</dbReference>
<evidence type="ECO:0000313" key="5">
    <source>
        <dbReference type="EMBL" id="KAH7128719.1"/>
    </source>
</evidence>
<dbReference type="PROSITE" id="PS00463">
    <property type="entry name" value="ZN2_CY6_FUNGAL_1"/>
    <property type="match status" value="1"/>
</dbReference>
<feature type="compositionally biased region" description="Basic and acidic residues" evidence="3">
    <location>
        <begin position="1"/>
        <end position="13"/>
    </location>
</feature>
<evidence type="ECO:0000313" key="6">
    <source>
        <dbReference type="Proteomes" id="UP000700596"/>
    </source>
</evidence>
<dbReference type="GO" id="GO:0000981">
    <property type="term" value="F:DNA-binding transcription factor activity, RNA polymerase II-specific"/>
    <property type="evidence" value="ECO:0007669"/>
    <property type="project" value="InterPro"/>
</dbReference>
<feature type="region of interest" description="Disordered" evidence="3">
    <location>
        <begin position="1"/>
        <end position="41"/>
    </location>
</feature>
<evidence type="ECO:0000256" key="3">
    <source>
        <dbReference type="SAM" id="MobiDB-lite"/>
    </source>
</evidence>
<comment type="caution">
    <text evidence="5">The sequence shown here is derived from an EMBL/GenBank/DDBJ whole genome shotgun (WGS) entry which is preliminary data.</text>
</comment>
<feature type="domain" description="Zn(2)-C6 fungal-type" evidence="4">
    <location>
        <begin position="43"/>
        <end position="73"/>
    </location>
</feature>
<dbReference type="Pfam" id="PF00172">
    <property type="entry name" value="Zn_clus"/>
    <property type="match status" value="1"/>
</dbReference>
<keyword evidence="6" id="KW-1185">Reference proteome</keyword>
<dbReference type="GO" id="GO:0008270">
    <property type="term" value="F:zinc ion binding"/>
    <property type="evidence" value="ECO:0007669"/>
    <property type="project" value="InterPro"/>
</dbReference>
<dbReference type="PANTHER" id="PTHR47256">
    <property type="entry name" value="ZN(II)2CYS6 TRANSCRIPTION FACTOR (EUROFUNG)-RELATED"/>
    <property type="match status" value="1"/>
</dbReference>
<dbReference type="PANTHER" id="PTHR47256:SF1">
    <property type="entry name" value="ZN(II)2CYS6 TRANSCRIPTION FACTOR (EUROFUNG)"/>
    <property type="match status" value="1"/>
</dbReference>
<dbReference type="InterPro" id="IPR036864">
    <property type="entry name" value="Zn2-C6_fun-type_DNA-bd_sf"/>
</dbReference>
<dbReference type="AlphaFoldDB" id="A0A9P9IRS0"/>
<dbReference type="SMART" id="SM00066">
    <property type="entry name" value="GAL4"/>
    <property type="match status" value="1"/>
</dbReference>
<gene>
    <name evidence="5" type="ORF">B0J11DRAFT_525585</name>
</gene>
<keyword evidence="1" id="KW-0539">Nucleus</keyword>